<name>A0ABV6V9L4_9ACTN</name>
<evidence type="ECO:0000313" key="2">
    <source>
        <dbReference type="Proteomes" id="UP001592582"/>
    </source>
</evidence>
<organism evidence="1 2">
    <name type="scientific">Streptacidiphilus alkalitolerans</name>
    <dbReference type="NCBI Taxonomy" id="3342712"/>
    <lineage>
        <taxon>Bacteria</taxon>
        <taxon>Bacillati</taxon>
        <taxon>Actinomycetota</taxon>
        <taxon>Actinomycetes</taxon>
        <taxon>Kitasatosporales</taxon>
        <taxon>Streptomycetaceae</taxon>
        <taxon>Streptacidiphilus</taxon>
    </lineage>
</organism>
<protein>
    <submittedName>
        <fullName evidence="1">Uncharacterized protein</fullName>
    </submittedName>
</protein>
<dbReference type="EMBL" id="JBHEZX010000005">
    <property type="protein sequence ID" value="MFC1410414.1"/>
    <property type="molecule type" value="Genomic_DNA"/>
</dbReference>
<keyword evidence="2" id="KW-1185">Reference proteome</keyword>
<reference evidence="1 2" key="1">
    <citation type="submission" date="2024-09" db="EMBL/GenBank/DDBJ databases">
        <authorList>
            <person name="Lee S.D."/>
        </authorList>
    </citation>
    <scope>NUCLEOTIDE SEQUENCE [LARGE SCALE GENOMIC DNA]</scope>
    <source>
        <strain evidence="1 2">N1-1</strain>
    </source>
</reference>
<comment type="caution">
    <text evidence="1">The sequence shown here is derived from an EMBL/GenBank/DDBJ whole genome shotgun (WGS) entry which is preliminary data.</text>
</comment>
<proteinExistence type="predicted"/>
<dbReference type="Proteomes" id="UP001592582">
    <property type="component" value="Unassembled WGS sequence"/>
</dbReference>
<gene>
    <name evidence="1" type="ORF">ACEZDG_14180</name>
</gene>
<sequence>MIRKSGPVTAPALLRAIVDRVSRLEQRRTAVIGGVWVLDVDTATGNLIATNTTTGTVQVLATP</sequence>
<accession>A0ABV6V9L4</accession>
<evidence type="ECO:0000313" key="1">
    <source>
        <dbReference type="EMBL" id="MFC1410414.1"/>
    </source>
</evidence>